<keyword evidence="5 8" id="KW-1133">Transmembrane helix</keyword>
<dbReference type="RefSeq" id="WP_062074711.1">
    <property type="nucleotide sequence ID" value="NZ_BBRC01000004.1"/>
</dbReference>
<dbReference type="GO" id="GO:0042158">
    <property type="term" value="P:lipoprotein biosynthetic process"/>
    <property type="evidence" value="ECO:0007669"/>
    <property type="project" value="InterPro"/>
</dbReference>
<feature type="transmembrane region" description="Helical" evidence="8">
    <location>
        <begin position="361"/>
        <end position="380"/>
    </location>
</feature>
<dbReference type="OrthoDB" id="871140at2"/>
<name>A0A7Y9Z7L4_9MICO</name>
<keyword evidence="4 8" id="KW-0812">Transmembrane</keyword>
<evidence type="ECO:0000256" key="5">
    <source>
        <dbReference type="ARBA" id="ARBA00022989"/>
    </source>
</evidence>
<feature type="region of interest" description="Disordered" evidence="7">
    <location>
        <begin position="1"/>
        <end position="22"/>
    </location>
</feature>
<comment type="caution">
    <text evidence="9">The sequence shown here is derived from an EMBL/GenBank/DDBJ whole genome shotgun (WGS) entry which is preliminary data.</text>
</comment>
<reference evidence="9 10" key="1">
    <citation type="submission" date="2020-07" db="EMBL/GenBank/DDBJ databases">
        <title>Sequencing the genomes of 1000 actinobacteria strains.</title>
        <authorList>
            <person name="Klenk H.-P."/>
        </authorList>
    </citation>
    <scope>NUCLEOTIDE SEQUENCE [LARGE SCALE GENOMIC DNA]</scope>
    <source>
        <strain evidence="9 10">DSM 19970</strain>
    </source>
</reference>
<evidence type="ECO:0000256" key="6">
    <source>
        <dbReference type="ARBA" id="ARBA00023136"/>
    </source>
</evidence>
<proteinExistence type="inferred from homology"/>
<comment type="similarity">
    <text evidence="1">Belongs to the Lgt family.</text>
</comment>
<feature type="transmembrane region" description="Helical" evidence="8">
    <location>
        <begin position="185"/>
        <end position="205"/>
    </location>
</feature>
<keyword evidence="10" id="KW-1185">Reference proteome</keyword>
<evidence type="ECO:0000256" key="3">
    <source>
        <dbReference type="ARBA" id="ARBA00022679"/>
    </source>
</evidence>
<evidence type="ECO:0000313" key="9">
    <source>
        <dbReference type="EMBL" id="NYI40312.1"/>
    </source>
</evidence>
<accession>A0A7Y9Z7L4</accession>
<dbReference type="Pfam" id="PF01790">
    <property type="entry name" value="LGT"/>
    <property type="match status" value="1"/>
</dbReference>
<keyword evidence="6 8" id="KW-0472">Membrane</keyword>
<feature type="transmembrane region" description="Helical" evidence="8">
    <location>
        <begin position="217"/>
        <end position="238"/>
    </location>
</feature>
<dbReference type="EMBL" id="JACBZO010000001">
    <property type="protein sequence ID" value="NYI40312.1"/>
    <property type="molecule type" value="Genomic_DNA"/>
</dbReference>
<keyword evidence="9" id="KW-0449">Lipoprotein</keyword>
<protein>
    <submittedName>
        <fullName evidence="9">Phosphatidylglycerol:prolipoprotein diacylglycerol transferase</fullName>
        <ecNumber evidence="9">2.-.-.-</ecNumber>
    </submittedName>
</protein>
<keyword evidence="3 9" id="KW-0808">Transferase</keyword>
<dbReference type="AlphaFoldDB" id="A0A7Y9Z7L4"/>
<organism evidence="9 10">
    <name type="scientific">Demequina lutea</name>
    <dbReference type="NCBI Taxonomy" id="431489"/>
    <lineage>
        <taxon>Bacteria</taxon>
        <taxon>Bacillati</taxon>
        <taxon>Actinomycetota</taxon>
        <taxon>Actinomycetes</taxon>
        <taxon>Micrococcales</taxon>
        <taxon>Demequinaceae</taxon>
        <taxon>Demequina</taxon>
    </lineage>
</organism>
<evidence type="ECO:0000256" key="8">
    <source>
        <dbReference type="SAM" id="Phobius"/>
    </source>
</evidence>
<dbReference type="PANTHER" id="PTHR30589:SF0">
    <property type="entry name" value="PHOSPHATIDYLGLYCEROL--PROLIPOPROTEIN DIACYLGLYCERYL TRANSFERASE"/>
    <property type="match status" value="1"/>
</dbReference>
<dbReference type="GO" id="GO:0005886">
    <property type="term" value="C:plasma membrane"/>
    <property type="evidence" value="ECO:0007669"/>
    <property type="project" value="InterPro"/>
</dbReference>
<evidence type="ECO:0000256" key="4">
    <source>
        <dbReference type="ARBA" id="ARBA00022692"/>
    </source>
</evidence>
<gene>
    <name evidence="9" type="ORF">BKA03_000431</name>
</gene>
<evidence type="ECO:0000256" key="7">
    <source>
        <dbReference type="SAM" id="MobiDB-lite"/>
    </source>
</evidence>
<sequence length="412" mass="43057">MLTNTTTAAARSTSGSHLSPPKRRSLWTVVTGALRIGPVLARLSGASTKASPLEFVAFDWSVLASVEPQDVALTYWFDVDENWDTYGVAVKFTGRRIDVKGKPESGDAFRVATGIDGLKRGMGRVALTHRVSDANPGRWKVDAAAEAIPQNAKHRNRPVTPHRLSSAVATGTSVYAPVARQRAPGIILGAWPALVGLGALAGVALQSTLARAVGLPVTRVLLLALASCLVGIVGAKVYYRLTHLGEKTGLLVTGASLQGFVIGAITVLALGSALWRLPVGTVLDVTAPALLLGQAIGRIGCFFGGCCTGLPTTSRWGLWSSDRRIGVKRVPVQLMESASAAVLAVSSVAILRFAAPLPQGLVFVGGLSAYLVVRQLLFPLRGLPRKTAHGRIITLAVASAALVGAAFTAFLN</sequence>
<dbReference type="Proteomes" id="UP000547973">
    <property type="component" value="Unassembled WGS sequence"/>
</dbReference>
<dbReference type="InterPro" id="IPR001640">
    <property type="entry name" value="Lgt"/>
</dbReference>
<evidence type="ECO:0000313" key="10">
    <source>
        <dbReference type="Proteomes" id="UP000547973"/>
    </source>
</evidence>
<keyword evidence="2" id="KW-1003">Cell membrane</keyword>
<dbReference type="PANTHER" id="PTHR30589">
    <property type="entry name" value="PROLIPOPROTEIN DIACYLGLYCERYL TRANSFERASE"/>
    <property type="match status" value="1"/>
</dbReference>
<feature type="transmembrane region" description="Helical" evidence="8">
    <location>
        <begin position="250"/>
        <end position="275"/>
    </location>
</feature>
<evidence type="ECO:0000256" key="1">
    <source>
        <dbReference type="ARBA" id="ARBA00007150"/>
    </source>
</evidence>
<evidence type="ECO:0000256" key="2">
    <source>
        <dbReference type="ARBA" id="ARBA00022475"/>
    </source>
</evidence>
<feature type="compositionally biased region" description="Low complexity" evidence="7">
    <location>
        <begin position="1"/>
        <end position="16"/>
    </location>
</feature>
<dbReference type="GO" id="GO:0008961">
    <property type="term" value="F:phosphatidylglycerol-prolipoprotein diacylglyceryl transferase activity"/>
    <property type="evidence" value="ECO:0007669"/>
    <property type="project" value="InterPro"/>
</dbReference>
<feature type="transmembrane region" description="Helical" evidence="8">
    <location>
        <begin position="392"/>
        <end position="411"/>
    </location>
</feature>
<dbReference type="EC" id="2.-.-.-" evidence="9"/>